<sequence length="240" mass="28554">MSDILPARNTQSSWEKFGNYSEIQALKDKNNKDLSNLLKKMQTNLENNPSKEAIALARDIIRDLEMLKRKYETGTYRNTLKTWIYRNQEDLIRHIEEMTEDFDNLSDEFEFYSNIRKLLDEKPGIESPIKISETIFIDWIQLNKDTWNIEVKMETPILGISNNKLNGKRDSDRNFTISWQKFIIKTQSILETIYGKTNIYEITIDTQWWEQIVVTMEVEKKWPDIWIKSISTQKNETSLK</sequence>
<protein>
    <submittedName>
        <fullName evidence="1">Uncharacterized protein</fullName>
    </submittedName>
</protein>
<organism evidence="1">
    <name type="scientific">uncultured bacterium</name>
    <name type="common">gcode 4</name>
    <dbReference type="NCBI Taxonomy" id="1234023"/>
    <lineage>
        <taxon>Bacteria</taxon>
        <taxon>environmental samples</taxon>
    </lineage>
</organism>
<accession>K2BUI2</accession>
<reference evidence="1" key="1">
    <citation type="journal article" date="2012" name="Science">
        <title>Fermentation, hydrogen, and sulfur metabolism in multiple uncultivated bacterial phyla.</title>
        <authorList>
            <person name="Wrighton K.C."/>
            <person name="Thomas B.C."/>
            <person name="Sharon I."/>
            <person name="Miller C.S."/>
            <person name="Castelle C.J."/>
            <person name="VerBerkmoes N.C."/>
            <person name="Wilkins M.J."/>
            <person name="Hettich R.L."/>
            <person name="Lipton M.S."/>
            <person name="Williams K.H."/>
            <person name="Long P.E."/>
            <person name="Banfield J.F."/>
        </authorList>
    </citation>
    <scope>NUCLEOTIDE SEQUENCE [LARGE SCALE GENOMIC DNA]</scope>
</reference>
<evidence type="ECO:0000313" key="1">
    <source>
        <dbReference type="EMBL" id="EKD65919.1"/>
    </source>
</evidence>
<proteinExistence type="predicted"/>
<comment type="caution">
    <text evidence="1">The sequence shown here is derived from an EMBL/GenBank/DDBJ whole genome shotgun (WGS) entry which is preliminary data.</text>
</comment>
<dbReference type="AlphaFoldDB" id="K2BUI2"/>
<gene>
    <name evidence="1" type="ORF">ACD_49C00075G0006</name>
</gene>
<name>K2BUI2_9BACT</name>
<dbReference type="EMBL" id="AMFJ01021661">
    <property type="protein sequence ID" value="EKD65919.1"/>
    <property type="molecule type" value="Genomic_DNA"/>
</dbReference>